<evidence type="ECO:0000256" key="2">
    <source>
        <dbReference type="ARBA" id="ARBA00023002"/>
    </source>
</evidence>
<name>A0ABQ6LIR7_9RHOB</name>
<accession>A0ABQ6LIR7</accession>
<dbReference type="PROSITE" id="PS01162">
    <property type="entry name" value="QOR_ZETA_CRYSTAL"/>
    <property type="match status" value="1"/>
</dbReference>
<proteinExistence type="predicted"/>
<dbReference type="Pfam" id="PF13602">
    <property type="entry name" value="ADH_zinc_N_2"/>
    <property type="match status" value="1"/>
</dbReference>
<dbReference type="InterPro" id="IPR011032">
    <property type="entry name" value="GroES-like_sf"/>
</dbReference>
<dbReference type="Proteomes" id="UP001239909">
    <property type="component" value="Unassembled WGS sequence"/>
</dbReference>
<sequence length="365" mass="36939">MSAVPETLPGALPARMSGALLTGHGGPEKLAWSDAIPVPRPGPGEALVQVLAAGVNNTDINTRIGWYAREVTGATAEGGGAAEAGGWAGALAFPRIQGGDLCGRVVALGQGAGGPPPGARVICPINMPEPTPERPFAFRALGSELDGAFAEYCAVPARQLHDVSAAPLSDVELAAIPCNFGTAAGLLRRAGVRTGHRVLVTGASGGVGLAAVQLARLAGARVTGVASGAKQAAVREAGAEDVLGRDDTPPAQGFDAVIDVVGGAGWGALIEALRPGGHYAVSGAIAGPVVEADLRVIYLNDITIHGATYQPEEVFAGLVAAVVAGRIRPRIAETYPLRRIAEAQAAFQAKRTAGKIVLIPGDDRR</sequence>
<keyword evidence="5" id="KW-1185">Reference proteome</keyword>
<dbReference type="InterPro" id="IPR036291">
    <property type="entry name" value="NAD(P)-bd_dom_sf"/>
</dbReference>
<evidence type="ECO:0000313" key="5">
    <source>
        <dbReference type="Proteomes" id="UP001239909"/>
    </source>
</evidence>
<dbReference type="Gene3D" id="3.40.50.720">
    <property type="entry name" value="NAD(P)-binding Rossmann-like Domain"/>
    <property type="match status" value="1"/>
</dbReference>
<dbReference type="InterPro" id="IPR013154">
    <property type="entry name" value="ADH-like_N"/>
</dbReference>
<dbReference type="PANTHER" id="PTHR48106:SF18">
    <property type="entry name" value="QUINONE OXIDOREDUCTASE PIG3"/>
    <property type="match status" value="1"/>
</dbReference>
<organism evidence="4 5">
    <name type="scientific">Paralimibaculum aggregatum</name>
    <dbReference type="NCBI Taxonomy" id="3036245"/>
    <lineage>
        <taxon>Bacteria</taxon>
        <taxon>Pseudomonadati</taxon>
        <taxon>Pseudomonadota</taxon>
        <taxon>Alphaproteobacteria</taxon>
        <taxon>Rhodobacterales</taxon>
        <taxon>Paracoccaceae</taxon>
        <taxon>Paralimibaculum</taxon>
    </lineage>
</organism>
<dbReference type="PANTHER" id="PTHR48106">
    <property type="entry name" value="QUINONE OXIDOREDUCTASE PIG3-RELATED"/>
    <property type="match status" value="1"/>
</dbReference>
<dbReference type="SMART" id="SM00829">
    <property type="entry name" value="PKS_ER"/>
    <property type="match status" value="1"/>
</dbReference>
<dbReference type="SUPFAM" id="SSF50129">
    <property type="entry name" value="GroES-like"/>
    <property type="match status" value="1"/>
</dbReference>
<protein>
    <submittedName>
        <fullName evidence="4">Alcohol dehydrogenase family protein</fullName>
    </submittedName>
</protein>
<dbReference type="InterPro" id="IPR020843">
    <property type="entry name" value="ER"/>
</dbReference>
<gene>
    <name evidence="4" type="ORF">LNKW23_15290</name>
</gene>
<evidence type="ECO:0000259" key="3">
    <source>
        <dbReference type="SMART" id="SM00829"/>
    </source>
</evidence>
<feature type="domain" description="Enoyl reductase (ER)" evidence="3">
    <location>
        <begin position="25"/>
        <end position="358"/>
    </location>
</feature>
<reference evidence="4 5" key="1">
    <citation type="submission" date="2023-04" db="EMBL/GenBank/DDBJ databases">
        <title>Marinoamorphus aggregata gen. nov., sp. Nov., isolate from tissue of brittle star Ophioplocus japonicus.</title>
        <authorList>
            <person name="Kawano K."/>
            <person name="Sawayama S."/>
            <person name="Nakagawa S."/>
        </authorList>
    </citation>
    <scope>NUCLEOTIDE SEQUENCE [LARGE SCALE GENOMIC DNA]</scope>
    <source>
        <strain evidence="4 5">NKW23</strain>
    </source>
</reference>
<comment type="caution">
    <text evidence="4">The sequence shown here is derived from an EMBL/GenBank/DDBJ whole genome shotgun (WGS) entry which is preliminary data.</text>
</comment>
<keyword evidence="1" id="KW-0521">NADP</keyword>
<dbReference type="EMBL" id="BSYI01000009">
    <property type="protein sequence ID" value="GMG82316.1"/>
    <property type="molecule type" value="Genomic_DNA"/>
</dbReference>
<dbReference type="Pfam" id="PF08240">
    <property type="entry name" value="ADH_N"/>
    <property type="match status" value="1"/>
</dbReference>
<evidence type="ECO:0000313" key="4">
    <source>
        <dbReference type="EMBL" id="GMG82316.1"/>
    </source>
</evidence>
<dbReference type="InterPro" id="IPR002364">
    <property type="entry name" value="Quin_OxRdtase/zeta-crystal_CS"/>
</dbReference>
<evidence type="ECO:0000256" key="1">
    <source>
        <dbReference type="ARBA" id="ARBA00022857"/>
    </source>
</evidence>
<keyword evidence="2" id="KW-0560">Oxidoreductase</keyword>
<dbReference type="Gene3D" id="3.90.180.10">
    <property type="entry name" value="Medium-chain alcohol dehydrogenases, catalytic domain"/>
    <property type="match status" value="1"/>
</dbReference>
<dbReference type="SUPFAM" id="SSF51735">
    <property type="entry name" value="NAD(P)-binding Rossmann-fold domains"/>
    <property type="match status" value="1"/>
</dbReference>